<dbReference type="InterPro" id="IPR045357">
    <property type="entry name" value="Aminopeptidase_N-like_N"/>
</dbReference>
<comment type="similarity">
    <text evidence="3">Belongs to the peptidase M1 family.</text>
</comment>
<protein>
    <recommendedName>
        <fullName evidence="5">Aminopeptidase N</fullName>
        <ecNumber evidence="4">3.4.11.2</ecNumber>
    </recommendedName>
    <alternativeName>
        <fullName evidence="11">Alanine aminopeptidase</fullName>
    </alternativeName>
    <alternativeName>
        <fullName evidence="12">Lysyl aminopeptidase</fullName>
    </alternativeName>
</protein>
<keyword evidence="9" id="KW-0862">Zinc</keyword>
<evidence type="ECO:0000256" key="11">
    <source>
        <dbReference type="ARBA" id="ARBA00029811"/>
    </source>
</evidence>
<evidence type="ECO:0000259" key="15">
    <source>
        <dbReference type="Pfam" id="PF17900"/>
    </source>
</evidence>
<dbReference type="SUPFAM" id="SSF55486">
    <property type="entry name" value="Metalloproteases ('zincins'), catalytic domain"/>
    <property type="match status" value="1"/>
</dbReference>
<dbReference type="SUPFAM" id="SSF63737">
    <property type="entry name" value="Leukotriene A4 hydrolase N-terminal domain"/>
    <property type="match status" value="1"/>
</dbReference>
<evidence type="ECO:0000313" key="17">
    <source>
        <dbReference type="Proteomes" id="UP001500886"/>
    </source>
</evidence>
<accession>A0ABN3TRW9</accession>
<evidence type="ECO:0000313" key="16">
    <source>
        <dbReference type="EMBL" id="GAA2714442.1"/>
    </source>
</evidence>
<evidence type="ECO:0000256" key="9">
    <source>
        <dbReference type="ARBA" id="ARBA00022833"/>
    </source>
</evidence>
<comment type="caution">
    <text evidence="16">The sequence shown here is derived from an EMBL/GenBank/DDBJ whole genome shotgun (WGS) entry which is preliminary data.</text>
</comment>
<evidence type="ECO:0000256" key="13">
    <source>
        <dbReference type="SAM" id="SignalP"/>
    </source>
</evidence>
<comment type="cofactor">
    <cofactor evidence="2">
        <name>Zn(2+)</name>
        <dbReference type="ChEBI" id="CHEBI:29105"/>
    </cofactor>
</comment>
<dbReference type="PANTHER" id="PTHR11533">
    <property type="entry name" value="PROTEASE M1 ZINC METALLOPROTEASE"/>
    <property type="match status" value="1"/>
</dbReference>
<evidence type="ECO:0000256" key="8">
    <source>
        <dbReference type="ARBA" id="ARBA00022801"/>
    </source>
</evidence>
<feature type="domain" description="Aminopeptidase N-like N-terminal" evidence="15">
    <location>
        <begin position="57"/>
        <end position="228"/>
    </location>
</feature>
<evidence type="ECO:0000256" key="4">
    <source>
        <dbReference type="ARBA" id="ARBA00012564"/>
    </source>
</evidence>
<comment type="catalytic activity">
    <reaction evidence="1">
        <text>Release of an N-terminal amino acid, Xaa-|-Yaa- from a peptide, amide or arylamide. Xaa is preferably Ala, but may be most amino acids including Pro (slow action). When a terminal hydrophobic residue is followed by a prolyl residue, the two may be released as an intact Xaa-Pro dipeptide.</text>
        <dbReference type="EC" id="3.4.11.2"/>
    </reaction>
</comment>
<proteinExistence type="inferred from homology"/>
<evidence type="ECO:0000256" key="5">
    <source>
        <dbReference type="ARBA" id="ARBA00015611"/>
    </source>
</evidence>
<dbReference type="EMBL" id="BAAASL010000007">
    <property type="protein sequence ID" value="GAA2714442.1"/>
    <property type="molecule type" value="Genomic_DNA"/>
</dbReference>
<keyword evidence="6" id="KW-0645">Protease</keyword>
<feature type="domain" description="Peptidase M1 membrane alanine aminopeptidase" evidence="14">
    <location>
        <begin position="317"/>
        <end position="459"/>
    </location>
</feature>
<keyword evidence="13" id="KW-0732">Signal</keyword>
<dbReference type="EC" id="3.4.11.2" evidence="4"/>
<sequence length="471" mass="50427">MRARPFPRRRALPAVLALLLATACGGAGGPTGPRPGAAGVGDPLFPDLGNGGYDVGHYGLTLDYDPATGRLRGTAVITADAREDLSSFNLDLKGLTVRSVRVGGEDARTTRKGGELTVVPAKPLKKHAGFRTVVVYEGEPQQITDPDGSTEGWVATDDGAVGLGEPAGSTAWFPGNHHPSDKATYDITVTVPEGFTAVANGELTSAERGPGGRTAFTWHTGQQMASYLATVAVGRFTVTTAKTPHGLPVYVAAAPGQADAAARTATLLPQVLDWGSRLFGPYPFSSTGAVVDSNPDVGYALETQPKPYFHAAPDDRTVVHEVAHQWFGNSVTPRTWRDMWLNEGFATYAEWLWEEQHGGRTARQIFADYYSGKDPQSRGIWAFPPDAPTARTVSDPPVYGRGAMVLHKLRERLGDRAFFAVLQRWTQLYRYSNAGTDAFVHLVESTAGKKEADEVFATWLHAAGKPASPGD</sequence>
<dbReference type="InterPro" id="IPR014782">
    <property type="entry name" value="Peptidase_M1_dom"/>
</dbReference>
<evidence type="ECO:0000256" key="12">
    <source>
        <dbReference type="ARBA" id="ARBA00031533"/>
    </source>
</evidence>
<dbReference type="InterPro" id="IPR050344">
    <property type="entry name" value="Peptidase_M1_aminopeptidases"/>
</dbReference>
<evidence type="ECO:0000256" key="3">
    <source>
        <dbReference type="ARBA" id="ARBA00010136"/>
    </source>
</evidence>
<evidence type="ECO:0000256" key="10">
    <source>
        <dbReference type="ARBA" id="ARBA00023049"/>
    </source>
</evidence>
<evidence type="ECO:0000256" key="6">
    <source>
        <dbReference type="ARBA" id="ARBA00022670"/>
    </source>
</evidence>
<name>A0ABN3TRW9_9ACTN</name>
<dbReference type="Pfam" id="PF01433">
    <property type="entry name" value="Peptidase_M1"/>
    <property type="match status" value="1"/>
</dbReference>
<keyword evidence="10" id="KW-0482">Metalloprotease</keyword>
<keyword evidence="8" id="KW-0378">Hydrolase</keyword>
<dbReference type="Proteomes" id="UP001500886">
    <property type="component" value="Unassembled WGS sequence"/>
</dbReference>
<keyword evidence="17" id="KW-1185">Reference proteome</keyword>
<evidence type="ECO:0000256" key="7">
    <source>
        <dbReference type="ARBA" id="ARBA00022723"/>
    </source>
</evidence>
<keyword evidence="7" id="KW-0479">Metal-binding</keyword>
<organism evidence="16 17">
    <name type="scientific">Streptomyces luteosporeus</name>
    <dbReference type="NCBI Taxonomy" id="173856"/>
    <lineage>
        <taxon>Bacteria</taxon>
        <taxon>Bacillati</taxon>
        <taxon>Actinomycetota</taxon>
        <taxon>Actinomycetes</taxon>
        <taxon>Kitasatosporales</taxon>
        <taxon>Streptomycetaceae</taxon>
        <taxon>Streptomyces</taxon>
    </lineage>
</organism>
<evidence type="ECO:0000259" key="14">
    <source>
        <dbReference type="Pfam" id="PF01433"/>
    </source>
</evidence>
<feature type="chain" id="PRO_5046575834" description="Aminopeptidase N" evidence="13">
    <location>
        <begin position="28"/>
        <end position="471"/>
    </location>
</feature>
<evidence type="ECO:0000256" key="1">
    <source>
        <dbReference type="ARBA" id="ARBA00000098"/>
    </source>
</evidence>
<feature type="signal peptide" evidence="13">
    <location>
        <begin position="1"/>
        <end position="27"/>
    </location>
</feature>
<dbReference type="Gene3D" id="1.10.390.10">
    <property type="entry name" value="Neutral Protease Domain 2"/>
    <property type="match status" value="1"/>
</dbReference>
<gene>
    <name evidence="16" type="ORF">GCM10010315_21700</name>
</gene>
<reference evidence="16 17" key="1">
    <citation type="journal article" date="2019" name="Int. J. Syst. Evol. Microbiol.">
        <title>The Global Catalogue of Microorganisms (GCM) 10K type strain sequencing project: providing services to taxonomists for standard genome sequencing and annotation.</title>
        <authorList>
            <consortium name="The Broad Institute Genomics Platform"/>
            <consortium name="The Broad Institute Genome Sequencing Center for Infectious Disease"/>
            <person name="Wu L."/>
            <person name="Ma J."/>
        </authorList>
    </citation>
    <scope>NUCLEOTIDE SEQUENCE [LARGE SCALE GENOMIC DNA]</scope>
    <source>
        <strain evidence="16 17">JCM 4542</strain>
    </source>
</reference>
<dbReference type="Gene3D" id="2.60.40.1730">
    <property type="entry name" value="tricorn interacting facor f3 domain"/>
    <property type="match status" value="1"/>
</dbReference>
<dbReference type="PROSITE" id="PS51257">
    <property type="entry name" value="PROKAR_LIPOPROTEIN"/>
    <property type="match status" value="1"/>
</dbReference>
<dbReference type="PRINTS" id="PR00756">
    <property type="entry name" value="ALADIPTASE"/>
</dbReference>
<dbReference type="RefSeq" id="WP_344434748.1">
    <property type="nucleotide sequence ID" value="NZ_BAAASL010000007.1"/>
</dbReference>
<evidence type="ECO:0000256" key="2">
    <source>
        <dbReference type="ARBA" id="ARBA00001947"/>
    </source>
</evidence>
<dbReference type="PANTHER" id="PTHR11533:SF297">
    <property type="entry name" value="AMINOPEPTIDASE N"/>
    <property type="match status" value="1"/>
</dbReference>
<dbReference type="InterPro" id="IPR027268">
    <property type="entry name" value="Peptidase_M4/M1_CTD_sf"/>
</dbReference>
<dbReference type="CDD" id="cd09603">
    <property type="entry name" value="M1_APN_like"/>
    <property type="match status" value="1"/>
</dbReference>
<dbReference type="InterPro" id="IPR001930">
    <property type="entry name" value="Peptidase_M1"/>
</dbReference>
<dbReference type="Pfam" id="PF17900">
    <property type="entry name" value="Peptidase_M1_N"/>
    <property type="match status" value="1"/>
</dbReference>
<dbReference type="InterPro" id="IPR042097">
    <property type="entry name" value="Aminopeptidase_N-like_N_sf"/>
</dbReference>